<feature type="repeat" description="ANK" evidence="2">
    <location>
        <begin position="995"/>
        <end position="1027"/>
    </location>
</feature>
<accession>A0A8H6IY79</accession>
<dbReference type="InterPro" id="IPR002110">
    <property type="entry name" value="Ankyrin_rpt"/>
</dbReference>
<name>A0A8H6IY79_9PEZI</name>
<proteinExistence type="predicted"/>
<dbReference type="InterPro" id="IPR036770">
    <property type="entry name" value="Ankyrin_rpt-contain_sf"/>
</dbReference>
<feature type="repeat" description="ANK" evidence="2">
    <location>
        <begin position="1067"/>
        <end position="1096"/>
    </location>
</feature>
<feature type="repeat" description="ANK" evidence="2">
    <location>
        <begin position="1028"/>
        <end position="1060"/>
    </location>
</feature>
<dbReference type="PANTHER" id="PTHR10039">
    <property type="entry name" value="AMELOGENIN"/>
    <property type="match status" value="1"/>
</dbReference>
<sequence length="1219" mass="136638">MPTFLATFESTILRWPACQKASMGRTMRQLWPAPCVEASRRFKSPSWSASVAVCLEPPTFDLVTSWSAPKSYNTTWGNSSLLPGGQVQRTGLVKTPPPLLLNAVSNLRSLHETTGSQVPRILQDMHNRYSRMSDYTRPACADRLFLAAYDHDGALDCSRCNPSALRKRPARMDDDPRVFYGGIASGNQVVKSGMSRDSMARELDIICFEMEAAGLMDTFPCLSIRGIYDYADSHKNKEWQKYAAATAAAFAKELLFILTPSSHYDKVAAPITETRAADVEQRLLARRRYLLQSLHLEQIDSRHDNIKSAHSETCQWILQDEVYQSWLEPSQVTHHHGCLWVSGKPGAGKSTIMKFAFGRFRRGARTDDIVTAFFFNARGDILEKSTTGLYRSLLFQLLDEVPDLQAVLDNTALIPERQKGCPCTDVVQELLKNAVLALGQRRLTCFVDALDECDEMQIREMVVYFEDISEEAIGADVSLRVCFSSRHYPHVDIRNGLRLVLEDQPGHQQDLARYVQSYLRAGSGPYVDKVRTQILERAGGVFMWVVLVVELMNKEFTRGRMSIVEKRIQQIPSKLSELFRDILRREEDDMEDFLLCIQWILFAERPLIRREFYFAIRSGLYEGDDEVITYDAERDTTEAMSLVVTSASRGLAKVTKSDVGTVQFIHESVMDFLVKEKGVEQLWPEMWPDFEKLGHEKLKRCCLSLITPYIVRKTLKGRPPLPSAHLWHDKMIWEGSLRSFPFLEYAAKHLLRHADAAASQGLSQDAFLESFPVKEWLLVSNVVEPHGVWRYPTNTPLKYVLAKSNSKALLERYIQRHPRSYSQSDADGLALSLALRKGHLYAAKTLLGPAASRFSLGELFPAKYLQDFRDWQPLTWAIENNYTTLAEVMVTSDYFSCPAVDNCGCSAILLIAKIGDHMVGVLAGLLKRLLTPEDRNGNREPAAGPENATTVALINMEDDDTGRSPLSLAACYGHEAIVQELLKWGAASEGIDNETTRTPLSFAAEFGHISIVRSIIEKGCVIDAIDHNGNTPLDLAIANSHEAVAELLVEKGANPDGQRPDSPVISSPLYAAVAAGQERVVKVLLEHGASLNLPNAYDKTALHAAARLGKEPIVRKLLEHSALLDVNLKGEHDKTPLRLAIEEGHKTVVQALVEHGATWGGPTWDLEDLRDGSYFEQWGAWYAQWRAWHESQGRDTSIQSYHITTGAYASLSPRLSPRS</sequence>
<dbReference type="InterPro" id="IPR035994">
    <property type="entry name" value="Nucleoside_phosphorylase_sf"/>
</dbReference>
<dbReference type="InterPro" id="IPR027417">
    <property type="entry name" value="P-loop_NTPase"/>
</dbReference>
<keyword evidence="5" id="KW-1185">Reference proteome</keyword>
<dbReference type="GO" id="GO:0009116">
    <property type="term" value="P:nucleoside metabolic process"/>
    <property type="evidence" value="ECO:0007669"/>
    <property type="project" value="InterPro"/>
</dbReference>
<dbReference type="EMBL" id="WIGM01001239">
    <property type="protein sequence ID" value="KAF6802828.1"/>
    <property type="molecule type" value="Genomic_DNA"/>
</dbReference>
<evidence type="ECO:0000313" key="4">
    <source>
        <dbReference type="EMBL" id="KAF6802828.1"/>
    </source>
</evidence>
<dbReference type="SUPFAM" id="SSF53167">
    <property type="entry name" value="Purine and uridine phosphorylases"/>
    <property type="match status" value="1"/>
</dbReference>
<dbReference type="PROSITE" id="PS50297">
    <property type="entry name" value="ANK_REP_REGION"/>
    <property type="match status" value="6"/>
</dbReference>
<dbReference type="PANTHER" id="PTHR10039:SF5">
    <property type="entry name" value="NACHT DOMAIN-CONTAINING PROTEIN"/>
    <property type="match status" value="1"/>
</dbReference>
<reference evidence="4" key="1">
    <citation type="journal article" date="2020" name="Phytopathology">
        <title>Genome Sequence Resources of Colletotrichum truncatum, C. plurivorum, C. musicola, and C. sojae: Four Species Pathogenic to Soybean (Glycine max).</title>
        <authorList>
            <person name="Rogerio F."/>
            <person name="Boufleur T.R."/>
            <person name="Ciampi-Guillardi M."/>
            <person name="Sukno S.A."/>
            <person name="Thon M.R."/>
            <person name="Massola Junior N.S."/>
            <person name="Baroncelli R."/>
        </authorList>
    </citation>
    <scope>NUCLEOTIDE SEQUENCE</scope>
    <source>
        <strain evidence="4">LFN0074</strain>
    </source>
</reference>
<dbReference type="OrthoDB" id="194358at2759"/>
<dbReference type="InterPro" id="IPR056884">
    <property type="entry name" value="NPHP3-like_N"/>
</dbReference>
<feature type="repeat" description="ANK" evidence="2">
    <location>
        <begin position="1132"/>
        <end position="1157"/>
    </location>
</feature>
<evidence type="ECO:0000256" key="2">
    <source>
        <dbReference type="PROSITE-ProRule" id="PRU00023"/>
    </source>
</evidence>
<feature type="repeat" description="ANK" evidence="2">
    <location>
        <begin position="1097"/>
        <end position="1129"/>
    </location>
</feature>
<dbReference type="Gene3D" id="3.40.50.1580">
    <property type="entry name" value="Nucleoside phosphorylase domain"/>
    <property type="match status" value="1"/>
</dbReference>
<evidence type="ECO:0000313" key="5">
    <source>
        <dbReference type="Proteomes" id="UP000639643"/>
    </source>
</evidence>
<dbReference type="PROSITE" id="PS50088">
    <property type="entry name" value="ANK_REPEAT"/>
    <property type="match status" value="6"/>
</dbReference>
<dbReference type="Proteomes" id="UP000639643">
    <property type="component" value="Unassembled WGS sequence"/>
</dbReference>
<feature type="repeat" description="ANK" evidence="2">
    <location>
        <begin position="961"/>
        <end position="993"/>
    </location>
</feature>
<dbReference type="GO" id="GO:0003824">
    <property type="term" value="F:catalytic activity"/>
    <property type="evidence" value="ECO:0007669"/>
    <property type="project" value="InterPro"/>
</dbReference>
<dbReference type="Pfam" id="PF12796">
    <property type="entry name" value="Ank_2"/>
    <property type="match status" value="2"/>
</dbReference>
<dbReference type="SMART" id="SM00248">
    <property type="entry name" value="ANK"/>
    <property type="match status" value="7"/>
</dbReference>
<dbReference type="AlphaFoldDB" id="A0A8H6IY79"/>
<dbReference type="Gene3D" id="3.40.50.300">
    <property type="entry name" value="P-loop containing nucleotide triphosphate hydrolases"/>
    <property type="match status" value="1"/>
</dbReference>
<feature type="domain" description="Nephrocystin 3-like N-terminal" evidence="3">
    <location>
        <begin position="312"/>
        <end position="486"/>
    </location>
</feature>
<keyword evidence="1" id="KW-0677">Repeat</keyword>
<gene>
    <name evidence="4" type="ORF">CMUS01_15250</name>
</gene>
<dbReference type="SUPFAM" id="SSF48403">
    <property type="entry name" value="Ankyrin repeat"/>
    <property type="match status" value="2"/>
</dbReference>
<dbReference type="SUPFAM" id="SSF52540">
    <property type="entry name" value="P-loop containing nucleoside triphosphate hydrolases"/>
    <property type="match status" value="1"/>
</dbReference>
<evidence type="ECO:0000256" key="1">
    <source>
        <dbReference type="ARBA" id="ARBA00022737"/>
    </source>
</evidence>
<dbReference type="Pfam" id="PF24883">
    <property type="entry name" value="NPHP3_N"/>
    <property type="match status" value="1"/>
</dbReference>
<organism evidence="4 5">
    <name type="scientific">Colletotrichum musicola</name>
    <dbReference type="NCBI Taxonomy" id="2175873"/>
    <lineage>
        <taxon>Eukaryota</taxon>
        <taxon>Fungi</taxon>
        <taxon>Dikarya</taxon>
        <taxon>Ascomycota</taxon>
        <taxon>Pezizomycotina</taxon>
        <taxon>Sordariomycetes</taxon>
        <taxon>Hypocreomycetidae</taxon>
        <taxon>Glomerellales</taxon>
        <taxon>Glomerellaceae</taxon>
        <taxon>Colletotrichum</taxon>
        <taxon>Colletotrichum orchidearum species complex</taxon>
    </lineage>
</organism>
<evidence type="ECO:0000259" key="3">
    <source>
        <dbReference type="Pfam" id="PF24883"/>
    </source>
</evidence>
<dbReference type="Gene3D" id="1.25.40.20">
    <property type="entry name" value="Ankyrin repeat-containing domain"/>
    <property type="match status" value="1"/>
</dbReference>
<keyword evidence="2" id="KW-0040">ANK repeat</keyword>
<comment type="caution">
    <text evidence="4">The sequence shown here is derived from an EMBL/GenBank/DDBJ whole genome shotgun (WGS) entry which is preliminary data.</text>
</comment>
<protein>
    <submittedName>
        <fullName evidence="4">PFS domain-containing protein</fullName>
    </submittedName>
</protein>